<dbReference type="SUPFAM" id="SSF56925">
    <property type="entry name" value="OMPA-like"/>
    <property type="match status" value="1"/>
</dbReference>
<evidence type="ECO:0000259" key="1">
    <source>
        <dbReference type="Pfam" id="PF13568"/>
    </source>
</evidence>
<protein>
    <submittedName>
        <fullName evidence="2">Porin family protein</fullName>
    </submittedName>
</protein>
<sequence>MPKKLYLLLIVICYFTVESHAQKSKHRPGGFTSSQWYIGVTSGISKLQPKVLESHSEVELWDYNELETKEYPSADQSFGYHLGVATHFSPTRFLQISLTPSYVQQDWSYRTQYRWENSENFNYSFEMEYQHQYTLHYLVLPLSAKYIFLPRRWKPFIQAGIQYQRTVDATKHLISSGTDYTSGAPVSLASETQSTTATSLFNKNQWAAKAGGGLYYHFTGFMVGIEVSHYYGLSNIVNDQERYSATRDFQGLGTVLDDIRLVGKEVSFQLVFPMKYLTKSFSPVVL</sequence>
<organism evidence="2">
    <name type="scientific">Roseihalotalea indica</name>
    <dbReference type="NCBI Taxonomy" id="2867963"/>
    <lineage>
        <taxon>Bacteria</taxon>
        <taxon>Pseudomonadati</taxon>
        <taxon>Bacteroidota</taxon>
        <taxon>Cytophagia</taxon>
        <taxon>Cytophagales</taxon>
        <taxon>Catalimonadaceae</taxon>
        <taxon>Roseihalotalea</taxon>
    </lineage>
</organism>
<feature type="domain" description="Outer membrane protein beta-barrel" evidence="1">
    <location>
        <begin position="21"/>
        <end position="237"/>
    </location>
</feature>
<evidence type="ECO:0000313" key="2">
    <source>
        <dbReference type="EMBL" id="WKN36361.1"/>
    </source>
</evidence>
<dbReference type="Pfam" id="PF13568">
    <property type="entry name" value="OMP_b-brl_2"/>
    <property type="match status" value="1"/>
</dbReference>
<dbReference type="AlphaFoldDB" id="A0AA49GQ90"/>
<gene>
    <name evidence="2" type="ORF">K4G66_28790</name>
</gene>
<dbReference type="EMBL" id="CP120682">
    <property type="protein sequence ID" value="WKN36361.1"/>
    <property type="molecule type" value="Genomic_DNA"/>
</dbReference>
<proteinExistence type="predicted"/>
<name>A0AA49GQ90_9BACT</name>
<reference evidence="2" key="2">
    <citation type="journal article" date="2024" name="Antonie Van Leeuwenhoek">
        <title>Roseihalotalea indica gen. nov., sp. nov., a halophilic Bacteroidetes from mesopelagic Southwest Indian Ocean with higher carbohydrate metabolic potential.</title>
        <authorList>
            <person name="Chen B."/>
            <person name="Zhang M."/>
            <person name="Lin D."/>
            <person name="Ye J."/>
            <person name="Tang K."/>
        </authorList>
    </citation>
    <scope>NUCLEOTIDE SEQUENCE</scope>
    <source>
        <strain evidence="2">TK19036</strain>
    </source>
</reference>
<reference evidence="2" key="1">
    <citation type="journal article" date="2023" name="Comput. Struct. Biotechnol. J.">
        <title>Discovery of a novel marine Bacteroidetes with a rich repertoire of carbohydrate-active enzymes.</title>
        <authorList>
            <person name="Chen B."/>
            <person name="Liu G."/>
            <person name="Chen Q."/>
            <person name="Wang H."/>
            <person name="Liu L."/>
            <person name="Tang K."/>
        </authorList>
    </citation>
    <scope>NUCLEOTIDE SEQUENCE</scope>
    <source>
        <strain evidence="2">TK19036</strain>
    </source>
</reference>
<accession>A0AA49GQ90</accession>
<dbReference type="Gene3D" id="2.40.160.20">
    <property type="match status" value="1"/>
</dbReference>
<dbReference type="InterPro" id="IPR011250">
    <property type="entry name" value="OMP/PagP_B-barrel"/>
</dbReference>
<dbReference type="InterPro" id="IPR025665">
    <property type="entry name" value="Beta-barrel_OMP_2"/>
</dbReference>